<protein>
    <submittedName>
        <fullName evidence="1">Uncharacterized protein</fullName>
    </submittedName>
</protein>
<sequence>MACTVCHNLIGRIIPAEQKKSYPSCKKGTKMAALESSLAIPFFRLSFSSNPPLLSPATARFKLSIPISTTKLSHKSYPHLHPTSTKFRLLSSSSAAIAEEVSVEKEEESEKPQNEILQKRLFVLNLPWSYTVDELKSLFGECGTVQDAEIIKRKKDGKSRGYAFATMASREEALSVIEKYDSYELMGRIIRVEFAKDNKKTSPPPPAGGDGGENRCKLYVSNLAWKVRANHLRDFFATQFNPISTRVVFEVPEGRSAGYGFVTFASKQEAESAISAFNGKELLGRPIIVAISERGADKTEAEEENISNEQPEPSAESEPSES</sequence>
<name>A0ACB9AAN3_ARCLA</name>
<evidence type="ECO:0000313" key="2">
    <source>
        <dbReference type="Proteomes" id="UP001055879"/>
    </source>
</evidence>
<dbReference type="EMBL" id="CM042054">
    <property type="protein sequence ID" value="KAI3706902.1"/>
    <property type="molecule type" value="Genomic_DNA"/>
</dbReference>
<comment type="caution">
    <text evidence="1">The sequence shown here is derived from an EMBL/GenBank/DDBJ whole genome shotgun (WGS) entry which is preliminary data.</text>
</comment>
<dbReference type="Proteomes" id="UP001055879">
    <property type="component" value="Linkage Group LG08"/>
</dbReference>
<organism evidence="1 2">
    <name type="scientific">Arctium lappa</name>
    <name type="common">Greater burdock</name>
    <name type="synonym">Lappa major</name>
    <dbReference type="NCBI Taxonomy" id="4217"/>
    <lineage>
        <taxon>Eukaryota</taxon>
        <taxon>Viridiplantae</taxon>
        <taxon>Streptophyta</taxon>
        <taxon>Embryophyta</taxon>
        <taxon>Tracheophyta</taxon>
        <taxon>Spermatophyta</taxon>
        <taxon>Magnoliopsida</taxon>
        <taxon>eudicotyledons</taxon>
        <taxon>Gunneridae</taxon>
        <taxon>Pentapetalae</taxon>
        <taxon>asterids</taxon>
        <taxon>campanulids</taxon>
        <taxon>Asterales</taxon>
        <taxon>Asteraceae</taxon>
        <taxon>Carduoideae</taxon>
        <taxon>Cardueae</taxon>
        <taxon>Arctiinae</taxon>
        <taxon>Arctium</taxon>
    </lineage>
</organism>
<proteinExistence type="predicted"/>
<accession>A0ACB9AAN3</accession>
<reference evidence="1 2" key="2">
    <citation type="journal article" date="2022" name="Mol. Ecol. Resour.">
        <title>The genomes of chicory, endive, great burdock and yacon provide insights into Asteraceae paleo-polyploidization history and plant inulin production.</title>
        <authorList>
            <person name="Fan W."/>
            <person name="Wang S."/>
            <person name="Wang H."/>
            <person name="Wang A."/>
            <person name="Jiang F."/>
            <person name="Liu H."/>
            <person name="Zhao H."/>
            <person name="Xu D."/>
            <person name="Zhang Y."/>
        </authorList>
    </citation>
    <scope>NUCLEOTIDE SEQUENCE [LARGE SCALE GENOMIC DNA]</scope>
    <source>
        <strain evidence="2">cv. Niubang</strain>
    </source>
</reference>
<keyword evidence="2" id="KW-1185">Reference proteome</keyword>
<gene>
    <name evidence="1" type="ORF">L6452_24963</name>
</gene>
<reference evidence="2" key="1">
    <citation type="journal article" date="2022" name="Mol. Ecol. Resour.">
        <title>The genomes of chicory, endive, great burdock and yacon provide insights into Asteraceae palaeo-polyploidization history and plant inulin production.</title>
        <authorList>
            <person name="Fan W."/>
            <person name="Wang S."/>
            <person name="Wang H."/>
            <person name="Wang A."/>
            <person name="Jiang F."/>
            <person name="Liu H."/>
            <person name="Zhao H."/>
            <person name="Xu D."/>
            <person name="Zhang Y."/>
        </authorList>
    </citation>
    <scope>NUCLEOTIDE SEQUENCE [LARGE SCALE GENOMIC DNA]</scope>
    <source>
        <strain evidence="2">cv. Niubang</strain>
    </source>
</reference>
<evidence type="ECO:0000313" key="1">
    <source>
        <dbReference type="EMBL" id="KAI3706902.1"/>
    </source>
</evidence>